<comment type="caution">
    <text evidence="2">The sequence shown here is derived from an EMBL/GenBank/DDBJ whole genome shotgun (WGS) entry which is preliminary data.</text>
</comment>
<gene>
    <name evidence="2" type="ORF">QE109_08520</name>
</gene>
<keyword evidence="3" id="KW-1185">Reference proteome</keyword>
<keyword evidence="1" id="KW-0472">Membrane</keyword>
<protein>
    <submittedName>
        <fullName evidence="2">DUF4358 domain-containing protein</fullName>
    </submittedName>
</protein>
<dbReference type="Pfam" id="PF14270">
    <property type="entry name" value="DUF4358"/>
    <property type="match status" value="1"/>
</dbReference>
<evidence type="ECO:0000313" key="3">
    <source>
        <dbReference type="Proteomes" id="UP001158045"/>
    </source>
</evidence>
<dbReference type="Proteomes" id="UP001158045">
    <property type="component" value="Unassembled WGS sequence"/>
</dbReference>
<reference evidence="2 3" key="1">
    <citation type="submission" date="2023-04" db="EMBL/GenBank/DDBJ databases">
        <title>Fusibacter bizertensis strain WBS, isolated from littoral bottom sediments of the Arctic seas - biochemical and genomic analysis.</title>
        <authorList>
            <person name="Brioukhanov A.L."/>
        </authorList>
    </citation>
    <scope>NUCLEOTIDE SEQUENCE [LARGE SCALE GENOMIC DNA]</scope>
    <source>
        <strain evidence="2 3">WBS</strain>
    </source>
</reference>
<dbReference type="RefSeq" id="WP_281094017.1">
    <property type="nucleotide sequence ID" value="NZ_JARYZI010000004.1"/>
</dbReference>
<name>A0ABT6NCN7_9FIRM</name>
<keyword evidence="1" id="KW-0812">Transmembrane</keyword>
<organism evidence="2 3">
    <name type="scientific">Fusibacter bizertensis</name>
    <dbReference type="NCBI Taxonomy" id="1488331"/>
    <lineage>
        <taxon>Bacteria</taxon>
        <taxon>Bacillati</taxon>
        <taxon>Bacillota</taxon>
        <taxon>Clostridia</taxon>
        <taxon>Eubacteriales</taxon>
        <taxon>Eubacteriales Family XII. Incertae Sedis</taxon>
        <taxon>Fusibacter</taxon>
    </lineage>
</organism>
<accession>A0ABT6NCN7</accession>
<proteinExistence type="predicted"/>
<feature type="transmembrane region" description="Helical" evidence="1">
    <location>
        <begin position="12"/>
        <end position="30"/>
    </location>
</feature>
<evidence type="ECO:0000313" key="2">
    <source>
        <dbReference type="EMBL" id="MDH8678189.1"/>
    </source>
</evidence>
<evidence type="ECO:0000256" key="1">
    <source>
        <dbReference type="SAM" id="Phobius"/>
    </source>
</evidence>
<keyword evidence="1" id="KW-1133">Transmembrane helix</keyword>
<sequence length="183" mass="20804">MANHFNVRDKFLWGICCFALAGVLIMGINLKLSNTRSSALENAHDAVKQEYGDFYIPSKVISLESLKDTYGISMKYVEDYIAESAMMSTHADIFMGFKVKSGKVDLIKEELIRYKESLLVMYKNDKVKLAKIEASEVFRYGNYVFYMVLGQNIDVISTDEDEFLSDAIAEYTKGVKVLAHIFN</sequence>
<dbReference type="EMBL" id="JARYZI010000004">
    <property type="protein sequence ID" value="MDH8678189.1"/>
    <property type="molecule type" value="Genomic_DNA"/>
</dbReference>
<dbReference type="InterPro" id="IPR025648">
    <property type="entry name" value="DUF4358"/>
</dbReference>